<feature type="compositionally biased region" description="Basic residues" evidence="2">
    <location>
        <begin position="1222"/>
        <end position="1231"/>
    </location>
</feature>
<feature type="coiled-coil region" evidence="1">
    <location>
        <begin position="15"/>
        <end position="75"/>
    </location>
</feature>
<accession>A0A232FK55</accession>
<feature type="compositionally biased region" description="Polar residues" evidence="2">
    <location>
        <begin position="1232"/>
        <end position="1248"/>
    </location>
</feature>
<evidence type="ECO:0000313" key="4">
    <source>
        <dbReference type="Proteomes" id="UP000215335"/>
    </source>
</evidence>
<evidence type="ECO:0000313" key="3">
    <source>
        <dbReference type="EMBL" id="OXU30848.1"/>
    </source>
</evidence>
<feature type="region of interest" description="Disordered" evidence="2">
    <location>
        <begin position="1166"/>
        <end position="1248"/>
    </location>
</feature>
<keyword evidence="4" id="KW-1185">Reference proteome</keyword>
<protein>
    <submittedName>
        <fullName evidence="3">Uncharacterized protein</fullName>
    </submittedName>
</protein>
<feature type="region of interest" description="Disordered" evidence="2">
    <location>
        <begin position="472"/>
        <end position="512"/>
    </location>
</feature>
<feature type="compositionally biased region" description="Polar residues" evidence="2">
    <location>
        <begin position="1189"/>
        <end position="1198"/>
    </location>
</feature>
<dbReference type="STRING" id="543379.A0A232FK55"/>
<gene>
    <name evidence="3" type="ORF">TSAR_012652</name>
</gene>
<organism evidence="3 4">
    <name type="scientific">Trichomalopsis sarcophagae</name>
    <dbReference type="NCBI Taxonomy" id="543379"/>
    <lineage>
        <taxon>Eukaryota</taxon>
        <taxon>Metazoa</taxon>
        <taxon>Ecdysozoa</taxon>
        <taxon>Arthropoda</taxon>
        <taxon>Hexapoda</taxon>
        <taxon>Insecta</taxon>
        <taxon>Pterygota</taxon>
        <taxon>Neoptera</taxon>
        <taxon>Endopterygota</taxon>
        <taxon>Hymenoptera</taxon>
        <taxon>Apocrita</taxon>
        <taxon>Proctotrupomorpha</taxon>
        <taxon>Chalcidoidea</taxon>
        <taxon>Pteromalidae</taxon>
        <taxon>Pteromalinae</taxon>
        <taxon>Trichomalopsis</taxon>
    </lineage>
</organism>
<feature type="region of interest" description="Disordered" evidence="2">
    <location>
        <begin position="1024"/>
        <end position="1080"/>
    </location>
</feature>
<dbReference type="Proteomes" id="UP000215335">
    <property type="component" value="Unassembled WGS sequence"/>
</dbReference>
<feature type="coiled-coil region" evidence="1">
    <location>
        <begin position="154"/>
        <end position="195"/>
    </location>
</feature>
<proteinExistence type="predicted"/>
<keyword evidence="1" id="KW-0175">Coiled coil</keyword>
<dbReference type="OrthoDB" id="6368736at2759"/>
<feature type="region of interest" description="Disordered" evidence="2">
    <location>
        <begin position="1370"/>
        <end position="1440"/>
    </location>
</feature>
<feature type="compositionally biased region" description="Basic and acidic residues" evidence="2">
    <location>
        <begin position="1398"/>
        <end position="1408"/>
    </location>
</feature>
<feature type="compositionally biased region" description="Basic and acidic residues" evidence="2">
    <location>
        <begin position="1378"/>
        <end position="1389"/>
    </location>
</feature>
<evidence type="ECO:0000256" key="2">
    <source>
        <dbReference type="SAM" id="MobiDB-lite"/>
    </source>
</evidence>
<feature type="compositionally biased region" description="Polar residues" evidence="2">
    <location>
        <begin position="1429"/>
        <end position="1440"/>
    </location>
</feature>
<evidence type="ECO:0000256" key="1">
    <source>
        <dbReference type="SAM" id="Coils"/>
    </source>
</evidence>
<comment type="caution">
    <text evidence="3">The sequence shown here is derived from an EMBL/GenBank/DDBJ whole genome shotgun (WGS) entry which is preliminary data.</text>
</comment>
<dbReference type="EMBL" id="NNAY01000114">
    <property type="protein sequence ID" value="OXU30848.1"/>
    <property type="molecule type" value="Genomic_DNA"/>
</dbReference>
<feature type="compositionally biased region" description="Low complexity" evidence="2">
    <location>
        <begin position="1199"/>
        <end position="1208"/>
    </location>
</feature>
<feature type="compositionally biased region" description="Polar residues" evidence="2">
    <location>
        <begin position="1044"/>
        <end position="1072"/>
    </location>
</feature>
<name>A0A232FK55_9HYME</name>
<reference evidence="3 4" key="1">
    <citation type="journal article" date="2017" name="Curr. Biol.">
        <title>The Evolution of Venom by Co-option of Single-Copy Genes.</title>
        <authorList>
            <person name="Martinson E.O."/>
            <person name="Mrinalini"/>
            <person name="Kelkar Y.D."/>
            <person name="Chang C.H."/>
            <person name="Werren J.H."/>
        </authorList>
    </citation>
    <scope>NUCLEOTIDE SEQUENCE [LARGE SCALE GENOMIC DNA]</scope>
    <source>
        <strain evidence="3 4">Alberta</strain>
        <tissue evidence="3">Whole body</tissue>
    </source>
</reference>
<feature type="compositionally biased region" description="Pro residues" evidence="2">
    <location>
        <begin position="1030"/>
        <end position="1042"/>
    </location>
</feature>
<feature type="compositionally biased region" description="Low complexity" evidence="2">
    <location>
        <begin position="1413"/>
        <end position="1425"/>
    </location>
</feature>
<sequence>MDVEDEFFPKEDDDSQARMEEIKLLKEEIKSLKEKKDKEMLTKRTIALLKTKMVKVEEERQRDAYQEDYSIVKDQNGQSRLNVFYVYSEILTQHNDKTKECDEKVNVAKAEKQDVLNKYNAMMEKVTRMELASIEDKQSIDKYKRLSEAQKLKLDENEKLMTQYEFKIKSLEDEKTAQSENIKTLQENVKACKAKEVEKKHTKNRACQTLRSEKRNIAVNTDFAPSEPDKPLMQDKIIMTDEVLRNEPFPIYCTKCEKLIDPAPIDQILKIMTSHPPVLSQQISAPNSPEPRKRMMKIPEPFEPIDSDWHNEDTTAQPPVFNDEPKHVNKHIMQDSNKIDESSYLQLARRVKKLESFMNKTRRNSYTNNQCCASKNINFVVKVPHEKKHNEYRKCEKRNLKKVKRLKTKPFKIDKHQHLDSNKWVVERYTGSTNENAVVPAKKKKLKKRIGMHRKKGIDLLFESPEHSVDEEKLKNVRLSPLPESSPPSYRNSSLSQKSLSPSESLSLSGVSKTNKLDVKKKLFVENVNMENSVVKSISNISCNSLSSQVSVSKSINESIVEKDASAKSSLTNSHNLHVSAIPQEMEDNEENKYGLLPNEIEMSDRLLDAELLNKRMYNNESSCAERIALMNKSIDDEKINKTTDSLLCASNNENQIDSSISTEPRKTPCMLYKTTAEDNQKEIVSSEEIEKDVLENTSVTQDCTQLHRENMDGVEISELGSQHISEIQIDNSKCTLEDGTSKPIESFTNAFVTSLEKCEEMNDLINDKTAKCITYESVISKPMDCATPVEESFSNEFLLSISPTSPDEINTIKKIPPTEMQVVKETEIMDDTLPKESAGVVSTTTTTHSSLSEKYQEEVVVGQQNTLKDINSVPDKNCQSSHHLPIMLSAIGQRKKMTTPAVEKFEEVPSPITDHVSRDKNVSPVECSLESKSILSINENSNSSNASSESKCFSVSGIKRGIIGKSRNVITSDDSSEEDYKTHSPWTRKRKNLDVDSRESPITIKKVLTKIGNFRKACDDPNLLEKMIPPLPELPELPESPPTQSKPTSIQSPNSISSMRPNPSSTTSVNDSELPYVPPTKQRIAHTPKTIEPISTSSEGLALIKKTKTIKKTKAMSGDKISEILEVYDKTCKERQEINRKLNPPAPPDISLRILLSNSNPKSSLIQENTLIKQPAKKPRGRPPKNAAKTTVNTTMESSVNSDSSISEPIVKEDNIDPLVRRGRPRKTPKKSNTINENSESSVNSDFSLQEATVQEDEVNDIRQSVARGCTPRKFTKKANVIDKKSENSADLDFSTQKSIVESEDKVDTVLRLTARRRVTRRVSKISSDSNENLSVGKFEFNDTLPPLDTSIADEPLEEGEIDYNVLAETQDETQDTESKECTRKKDVPNIVENIDDDRTPVRELRTRSQGAPKVTAKVTAKAKPSPKNASSQQIDESNSCLRKSTIRSFLNEYLATPKLSNRIRKNQANTKNLQNNEMICHEQLDLLINTDEWTTEQNSEVMENLLNSLELETIALGIVDYIAEECPEDEPLDKSNTPPAPVMPRSEQKLITLISTINQIHAEFSEMVEKGLEYKLFRLGPPQEVQIVERLFRILVSLNKIKKDREKVRMFCCDALYCLNLRAINIIYVALMCWPEVFPKHDSNNDIIVKTIVHTVMTLQVNEPYTKLNSLRKLLSTYYEYPNSGYMTNAFRAELMQKLQENAPGINTAVLILCKKMGPNWALENFIKGLKYMIVTQTHPSLYEALTLLVYCNLLRSFPTKTPNKIVSETIDQLCDVLDNYQGSDDLQEGVVSCLLSISKFKYTQIARSVIDWQFDKELRSATKLKLNSFFKAHDTKWWWNFVQTHFPLPLED</sequence>
<feature type="compositionally biased region" description="Low complexity" evidence="2">
    <location>
        <begin position="479"/>
        <end position="512"/>
    </location>
</feature>